<feature type="domain" description="Amidase" evidence="10">
    <location>
        <begin position="578"/>
        <end position="1017"/>
    </location>
</feature>
<feature type="transmembrane region" description="Helical" evidence="8">
    <location>
        <begin position="1295"/>
        <end position="1316"/>
    </location>
</feature>
<dbReference type="VEuPathDB" id="VectorBase:AARA21_005375"/>
<feature type="transmembrane region" description="Helical" evidence="8">
    <location>
        <begin position="1256"/>
        <end position="1275"/>
    </location>
</feature>
<proteinExistence type="inferred from homology"/>
<dbReference type="Pfam" id="PF01490">
    <property type="entry name" value="Aa_trans"/>
    <property type="match status" value="1"/>
</dbReference>
<accession>A0A182HT95</accession>
<dbReference type="Gene3D" id="3.90.1300.10">
    <property type="entry name" value="Amidase signature (AS) domain"/>
    <property type="match status" value="2"/>
</dbReference>
<feature type="transmembrane region" description="Helical" evidence="8">
    <location>
        <begin position="1064"/>
        <end position="1083"/>
    </location>
</feature>
<dbReference type="PANTHER" id="PTHR43372">
    <property type="entry name" value="FATTY-ACID AMIDE HYDROLASE"/>
    <property type="match status" value="1"/>
</dbReference>
<feature type="coiled-coil region" evidence="6">
    <location>
        <begin position="407"/>
        <end position="434"/>
    </location>
</feature>
<feature type="chain" id="PRO_5043545543" evidence="9">
    <location>
        <begin position="25"/>
        <end position="1548"/>
    </location>
</feature>
<feature type="transmembrane region" description="Helical" evidence="8">
    <location>
        <begin position="1191"/>
        <end position="1209"/>
    </location>
</feature>
<dbReference type="InterPro" id="IPR036928">
    <property type="entry name" value="AS_sf"/>
</dbReference>
<feature type="transmembrane region" description="Helical" evidence="8">
    <location>
        <begin position="1216"/>
        <end position="1236"/>
    </location>
</feature>
<dbReference type="VEuPathDB" id="VectorBase:AARA21_012317"/>
<evidence type="ECO:0000256" key="2">
    <source>
        <dbReference type="ARBA" id="ARBA00009199"/>
    </source>
</evidence>
<feature type="compositionally biased region" description="Acidic residues" evidence="7">
    <location>
        <begin position="1449"/>
        <end position="1458"/>
    </location>
</feature>
<keyword evidence="5 8" id="KW-0472">Membrane</keyword>
<dbReference type="PANTHER" id="PTHR43372:SF3">
    <property type="entry name" value="AT07710P-RELATED"/>
    <property type="match status" value="1"/>
</dbReference>
<evidence type="ECO:0000256" key="9">
    <source>
        <dbReference type="SAM" id="SignalP"/>
    </source>
</evidence>
<dbReference type="SUPFAM" id="SSF75304">
    <property type="entry name" value="Amidase signature (AS) enzymes"/>
    <property type="match status" value="2"/>
</dbReference>
<evidence type="ECO:0000256" key="1">
    <source>
        <dbReference type="ARBA" id="ARBA00004370"/>
    </source>
</evidence>
<keyword evidence="9" id="KW-0732">Signal</keyword>
<dbReference type="PROSITE" id="PS00571">
    <property type="entry name" value="AMIDASES"/>
    <property type="match status" value="1"/>
</dbReference>
<keyword evidence="13" id="KW-1185">Reference proteome</keyword>
<dbReference type="InterPro" id="IPR013057">
    <property type="entry name" value="AA_transpt_TM"/>
</dbReference>
<dbReference type="EMBL" id="APCN01000424">
    <property type="status" value="NOT_ANNOTATED_CDS"/>
    <property type="molecule type" value="Genomic_DNA"/>
</dbReference>
<comment type="subcellular location">
    <subcellularLocation>
        <location evidence="1">Membrane</location>
    </subcellularLocation>
</comment>
<evidence type="ECO:0000256" key="8">
    <source>
        <dbReference type="SAM" id="Phobius"/>
    </source>
</evidence>
<feature type="transmembrane region" description="Helical" evidence="8">
    <location>
        <begin position="1377"/>
        <end position="1394"/>
    </location>
</feature>
<evidence type="ECO:0000313" key="12">
    <source>
        <dbReference type="EnsemblMetazoa" id="AARA004500-PA"/>
    </source>
</evidence>
<organism evidence="12 13">
    <name type="scientific">Anopheles arabiensis</name>
    <name type="common">Mosquito</name>
    <dbReference type="NCBI Taxonomy" id="7173"/>
    <lineage>
        <taxon>Eukaryota</taxon>
        <taxon>Metazoa</taxon>
        <taxon>Ecdysozoa</taxon>
        <taxon>Arthropoda</taxon>
        <taxon>Hexapoda</taxon>
        <taxon>Insecta</taxon>
        <taxon>Pterygota</taxon>
        <taxon>Neoptera</taxon>
        <taxon>Endopterygota</taxon>
        <taxon>Diptera</taxon>
        <taxon>Nematocera</taxon>
        <taxon>Culicoidea</taxon>
        <taxon>Culicidae</taxon>
        <taxon>Anophelinae</taxon>
        <taxon>Anopheles</taxon>
    </lineage>
</organism>
<feature type="region of interest" description="Disordered" evidence="7">
    <location>
        <begin position="1441"/>
        <end position="1460"/>
    </location>
</feature>
<evidence type="ECO:0000313" key="13">
    <source>
        <dbReference type="Proteomes" id="UP000075840"/>
    </source>
</evidence>
<dbReference type="EnsemblMetazoa" id="AARA004500-RA">
    <property type="protein sequence ID" value="AARA004500-PA"/>
    <property type="gene ID" value="AARA004500"/>
</dbReference>
<feature type="transmembrane region" description="Helical" evidence="8">
    <location>
        <begin position="1336"/>
        <end position="1357"/>
    </location>
</feature>
<dbReference type="InterPro" id="IPR052739">
    <property type="entry name" value="FAAH2"/>
</dbReference>
<evidence type="ECO:0000256" key="5">
    <source>
        <dbReference type="ARBA" id="ARBA00023136"/>
    </source>
</evidence>
<feature type="signal peptide" evidence="9">
    <location>
        <begin position="1"/>
        <end position="24"/>
    </location>
</feature>
<comment type="similarity">
    <text evidence="2">Belongs to the amidase family.</text>
</comment>
<dbReference type="GO" id="GO:0012505">
    <property type="term" value="C:endomembrane system"/>
    <property type="evidence" value="ECO:0007669"/>
    <property type="project" value="TreeGrafter"/>
</dbReference>
<evidence type="ECO:0000256" key="4">
    <source>
        <dbReference type="ARBA" id="ARBA00022989"/>
    </source>
</evidence>
<feature type="domain" description="Amidase" evidence="10">
    <location>
        <begin position="63"/>
        <end position="499"/>
    </location>
</feature>
<feature type="transmembrane region" description="Helical" evidence="8">
    <location>
        <begin position="1095"/>
        <end position="1114"/>
    </location>
</feature>
<dbReference type="VEuPathDB" id="VectorBase:AARA004500"/>
<evidence type="ECO:0000259" key="10">
    <source>
        <dbReference type="Pfam" id="PF01425"/>
    </source>
</evidence>
<evidence type="ECO:0000259" key="11">
    <source>
        <dbReference type="Pfam" id="PF01490"/>
    </source>
</evidence>
<feature type="transmembrane region" description="Helical" evidence="8">
    <location>
        <begin position="1150"/>
        <end position="1171"/>
    </location>
</feature>
<dbReference type="VEuPathDB" id="VectorBase:AARA21_011637"/>
<dbReference type="InterPro" id="IPR020556">
    <property type="entry name" value="Amidase_CS"/>
</dbReference>
<reference evidence="12" key="1">
    <citation type="submission" date="2022-08" db="UniProtKB">
        <authorList>
            <consortium name="EnsemblMetazoa"/>
        </authorList>
    </citation>
    <scope>IDENTIFICATION</scope>
    <source>
        <strain evidence="12">Dongola</strain>
    </source>
</reference>
<dbReference type="GO" id="GO:0016020">
    <property type="term" value="C:membrane"/>
    <property type="evidence" value="ECO:0007669"/>
    <property type="project" value="UniProtKB-SubCell"/>
</dbReference>
<name>A0A182HT95_ANOAR</name>
<feature type="transmembrane region" description="Helical" evidence="8">
    <location>
        <begin position="1400"/>
        <end position="1421"/>
    </location>
</feature>
<evidence type="ECO:0000256" key="7">
    <source>
        <dbReference type="SAM" id="MobiDB-lite"/>
    </source>
</evidence>
<dbReference type="Proteomes" id="UP000075840">
    <property type="component" value="Unassembled WGS sequence"/>
</dbReference>
<protein>
    <submittedName>
        <fullName evidence="12">Uncharacterized protein</fullName>
    </submittedName>
</protein>
<dbReference type="EMBL" id="APCN01000423">
    <property type="status" value="NOT_ANNOTATED_CDS"/>
    <property type="molecule type" value="Genomic_DNA"/>
</dbReference>
<keyword evidence="6" id="KW-0175">Coiled coil</keyword>
<dbReference type="Pfam" id="PF01425">
    <property type="entry name" value="Amidase"/>
    <property type="match status" value="2"/>
</dbReference>
<evidence type="ECO:0000256" key="6">
    <source>
        <dbReference type="SAM" id="Coils"/>
    </source>
</evidence>
<keyword evidence="4 8" id="KW-1133">Transmembrane helix</keyword>
<feature type="transmembrane region" description="Helical" evidence="8">
    <location>
        <begin position="1508"/>
        <end position="1528"/>
    </location>
</feature>
<sequence>MEVWLVCLGLFLRLLNVLLKPIVAFIGGPKRSARFPEIRNDMLNIPAVDLAERIRNKELRSEDVVRAYIDRIREVNPLINAVVEERFEAAIEEARKADVLIGETQPLWLIKNYPLLGVPFTVKESCGLRGAPITGGSLARKGVRATVDGEAVAHLRAAGCIPLLVSNTPEYCLNWESYNHLTGRTLNPYDSRRTAGGSSGGEGALIGAGASLFGVGSDVAGSIRVPAHFNGIFGHKPTAGAISIHGHFPMSTDEKFARLLTVGPMSRYAKDLPTLLHIMAGPNASRLRLDESVHTKDIRILYAEDMGFNLGHLPVDDDIKMALYRAVQYFKGHGLVTERAEFEHMADGMELAFSVLQSLTDVPSIFHNPENPKASPSLLLELARCAVGLSQYSLAGVMFYVILGLKNFFATERLEQYQQQAAALRKQMIDILGTDGVFFFPTYPTAALRHYESFGHIMGVGYTMLFNALGLPATHVPLGFDRNGLPIGIQVVAAPYQDRLGLCIARELEAAFGVTMELLLKLVALILRVVNLVLEPILARLAGPARVDPFPAIRDELLRLPATELAERIRHGKLRSVELVRAYVLRIREVNPLINAVVEERFEAALGEAAEADERVAACGGDEQAVKELARTSPLLGVPITVKESCSVKGLSLGGGVVRRQNLTAEEDGEAVGRLRRAGAIPLLVSNTPEYCMAFESYNNVTGRTLNPYDPRRTPAGSSGGEGALLGAGASVCGVGSDLGGSIRIPALFCGIFGHKPSAGIVPIKGHMPVCGDAHFDQYLSLGPMCRYAKDLPLLLEIMAGPNASRLRLAEPVNVDKVKIYYPQKLDLTVNAVPIAPEIRESLRSALKYFQNKGGYTEPLNFRYFADSMQLASTELQSLTDVPNVFATARPNLLWELLKVTFRQSEHTFATIFMYLLSASKATVSERNRARYRQMAAELKQEFTDKLATDGVFLMPSFPKPALRHYESFGHVTGFMYTMIINALGFPATQVPLGFNRDGLPVGIQVVAGPNQDRLCLAVAQELEQAFVMAYQSYQSSSNPVLQRERLGYYGERDGAYGASSRKLSLFFATLCVVDLFGVFPIVALPKSIISCGLYGVPLVLFVITLQIYTAVVLGRCWTIAERLDPSIVAKNRYPYAAIAEFTYGKRMSVFVTVLLDLTVFGGGIPNLLVAAQNLQLLGARVSDGSLELSFCYWLLIIGLFLCPIMWLGSPKNMRTLASVSVVVCSSVAILTWISIGEDRSASGGWTPFRDITLGLPPFVQLLKAYGIIAFQFDIHPMLLTIQVDMQHKRHIGKAVLFGIVTTCSLSAVTTLLTAYRYGMDVPNNVLQILPRSWSLYLTILLVTLQLCLSSAVGNSALFQHIEDVLGASRDFTLKRCIIRSTLVWLGVLIAEILPRFDLVMGIIGGTLTGPLIFILPPLFYQRMLELEKLYSQELKRSYSTESSQVSEDPLDDSDTDTLGETRRTWYGSIGSNSSSMSMAMVRDTARKWVASLSVRCTELCRFMYSDCILAGSVIVFGIAATLASTYYNMFDARDTQRWFSCLSAWRR</sequence>
<feature type="domain" description="Amino acid transporter transmembrane" evidence="11">
    <location>
        <begin position="1082"/>
        <end position="1430"/>
    </location>
</feature>
<evidence type="ECO:0000256" key="3">
    <source>
        <dbReference type="ARBA" id="ARBA00022692"/>
    </source>
</evidence>
<keyword evidence="3 8" id="KW-0812">Transmembrane</keyword>
<dbReference type="InterPro" id="IPR023631">
    <property type="entry name" value="Amidase_dom"/>
</dbReference>